<dbReference type="InterPro" id="IPR036754">
    <property type="entry name" value="YbaK/aa-tRNA-synt-asso_dom_sf"/>
</dbReference>
<evidence type="ECO:0000256" key="8">
    <source>
        <dbReference type="ARBA" id="ARBA00022840"/>
    </source>
</evidence>
<dbReference type="InterPro" id="IPR004154">
    <property type="entry name" value="Anticodon-bd"/>
</dbReference>
<evidence type="ECO:0000256" key="4">
    <source>
        <dbReference type="ARBA" id="ARBA00019110"/>
    </source>
</evidence>
<evidence type="ECO:0000256" key="12">
    <source>
        <dbReference type="NCBIfam" id="TIGR00409"/>
    </source>
</evidence>
<dbReference type="GO" id="GO:0004827">
    <property type="term" value="F:proline-tRNA ligase activity"/>
    <property type="evidence" value="ECO:0007669"/>
    <property type="project" value="UniProtKB-UniRule"/>
</dbReference>
<dbReference type="InterPro" id="IPR033730">
    <property type="entry name" value="ProRS_core_prok"/>
</dbReference>
<dbReference type="Proteomes" id="UP000178724">
    <property type="component" value="Unassembled WGS sequence"/>
</dbReference>
<gene>
    <name evidence="14" type="ORF">A2625_01220</name>
</gene>
<feature type="non-terminal residue" evidence="14">
    <location>
        <position position="1"/>
    </location>
</feature>
<comment type="caution">
    <text evidence="14">The sequence shown here is derived from an EMBL/GenBank/DDBJ whole genome shotgun (WGS) entry which is preliminary data.</text>
</comment>
<dbReference type="SUPFAM" id="SSF55826">
    <property type="entry name" value="YbaK/ProRS associated domain"/>
    <property type="match status" value="1"/>
</dbReference>
<comment type="subunit">
    <text evidence="2">Homodimer.</text>
</comment>
<dbReference type="GO" id="GO:0006433">
    <property type="term" value="P:prolyl-tRNA aminoacylation"/>
    <property type="evidence" value="ECO:0007669"/>
    <property type="project" value="UniProtKB-UniRule"/>
</dbReference>
<dbReference type="CDD" id="cd00861">
    <property type="entry name" value="ProRS_anticodon_short"/>
    <property type="match status" value="1"/>
</dbReference>
<evidence type="ECO:0000313" key="15">
    <source>
        <dbReference type="Proteomes" id="UP000178724"/>
    </source>
</evidence>
<evidence type="ECO:0000256" key="10">
    <source>
        <dbReference type="ARBA" id="ARBA00023146"/>
    </source>
</evidence>
<comment type="catalytic activity">
    <reaction evidence="11">
        <text>tRNA(Pro) + L-proline + ATP = L-prolyl-tRNA(Pro) + AMP + diphosphate</text>
        <dbReference type="Rhea" id="RHEA:14305"/>
        <dbReference type="Rhea" id="RHEA-COMP:9700"/>
        <dbReference type="Rhea" id="RHEA-COMP:9702"/>
        <dbReference type="ChEBI" id="CHEBI:30616"/>
        <dbReference type="ChEBI" id="CHEBI:33019"/>
        <dbReference type="ChEBI" id="CHEBI:60039"/>
        <dbReference type="ChEBI" id="CHEBI:78442"/>
        <dbReference type="ChEBI" id="CHEBI:78532"/>
        <dbReference type="ChEBI" id="CHEBI:456215"/>
        <dbReference type="EC" id="6.1.1.15"/>
    </reaction>
</comment>
<protein>
    <recommendedName>
        <fullName evidence="4 12">Proline--tRNA ligase</fullName>
        <ecNumber evidence="3 12">6.1.1.15</ecNumber>
    </recommendedName>
</protein>
<dbReference type="SUPFAM" id="SSF55681">
    <property type="entry name" value="Class II aaRS and biotin synthetases"/>
    <property type="match status" value="1"/>
</dbReference>
<dbReference type="AlphaFoldDB" id="A0A1F4Q101"/>
<keyword evidence="6 14" id="KW-0436">Ligase</keyword>
<dbReference type="Pfam" id="PF03129">
    <property type="entry name" value="HGTP_anticodon"/>
    <property type="match status" value="1"/>
</dbReference>
<comment type="subcellular location">
    <subcellularLocation>
        <location evidence="1">Cytoplasm</location>
    </subcellularLocation>
</comment>
<feature type="domain" description="Aminoacyl-transfer RNA synthetases class-II family profile" evidence="13">
    <location>
        <begin position="1"/>
        <end position="410"/>
    </location>
</feature>
<dbReference type="Gene3D" id="3.30.930.10">
    <property type="entry name" value="Bira Bifunctional Protein, Domain 2"/>
    <property type="match status" value="2"/>
</dbReference>
<dbReference type="EC" id="6.1.1.15" evidence="3 12"/>
<dbReference type="InterPro" id="IPR036621">
    <property type="entry name" value="Anticodon-bd_dom_sf"/>
</dbReference>
<dbReference type="EMBL" id="METM01000023">
    <property type="protein sequence ID" value="OGB89526.1"/>
    <property type="molecule type" value="Genomic_DNA"/>
</dbReference>
<evidence type="ECO:0000256" key="11">
    <source>
        <dbReference type="ARBA" id="ARBA00047671"/>
    </source>
</evidence>
<evidence type="ECO:0000256" key="5">
    <source>
        <dbReference type="ARBA" id="ARBA00022490"/>
    </source>
</evidence>
<dbReference type="Pfam" id="PF04073">
    <property type="entry name" value="tRNA_edit"/>
    <property type="match status" value="1"/>
</dbReference>
<dbReference type="InterPro" id="IPR002316">
    <property type="entry name" value="Pro-tRNA-ligase_IIa"/>
</dbReference>
<dbReference type="InterPro" id="IPR044140">
    <property type="entry name" value="ProRS_anticodon_short"/>
</dbReference>
<evidence type="ECO:0000256" key="9">
    <source>
        <dbReference type="ARBA" id="ARBA00022917"/>
    </source>
</evidence>
<reference evidence="14 15" key="1">
    <citation type="journal article" date="2016" name="Nat. Commun.">
        <title>Thousands of microbial genomes shed light on interconnected biogeochemical processes in an aquifer system.</title>
        <authorList>
            <person name="Anantharaman K."/>
            <person name="Brown C.T."/>
            <person name="Hug L.A."/>
            <person name="Sharon I."/>
            <person name="Castelle C.J."/>
            <person name="Probst A.J."/>
            <person name="Thomas B.C."/>
            <person name="Singh A."/>
            <person name="Wilkins M.J."/>
            <person name="Karaoz U."/>
            <person name="Brodie E.L."/>
            <person name="Williams K.H."/>
            <person name="Hubbard S.S."/>
            <person name="Banfield J.F."/>
        </authorList>
    </citation>
    <scope>NUCLEOTIDE SEQUENCE [LARGE SCALE GENOMIC DNA]</scope>
</reference>
<keyword evidence="10" id="KW-0030">Aminoacyl-tRNA synthetase</keyword>
<dbReference type="NCBIfam" id="NF006625">
    <property type="entry name" value="PRK09194.1"/>
    <property type="match status" value="1"/>
</dbReference>
<dbReference type="Pfam" id="PF00587">
    <property type="entry name" value="tRNA-synt_2b"/>
    <property type="match status" value="1"/>
</dbReference>
<organism evidence="14 15">
    <name type="scientific">candidate division WOR-1 bacterium RIFCSPHIGHO2_01_FULL_53_15</name>
    <dbReference type="NCBI Taxonomy" id="1802564"/>
    <lineage>
        <taxon>Bacteria</taxon>
        <taxon>Bacillati</taxon>
        <taxon>Saganbacteria</taxon>
    </lineage>
</organism>
<evidence type="ECO:0000256" key="1">
    <source>
        <dbReference type="ARBA" id="ARBA00004496"/>
    </source>
</evidence>
<dbReference type="Gene3D" id="3.40.50.800">
    <property type="entry name" value="Anticodon-binding domain"/>
    <property type="match status" value="1"/>
</dbReference>
<evidence type="ECO:0000256" key="2">
    <source>
        <dbReference type="ARBA" id="ARBA00011738"/>
    </source>
</evidence>
<dbReference type="GO" id="GO:0005829">
    <property type="term" value="C:cytosol"/>
    <property type="evidence" value="ECO:0007669"/>
    <property type="project" value="TreeGrafter"/>
</dbReference>
<dbReference type="PROSITE" id="PS50862">
    <property type="entry name" value="AA_TRNA_LIGASE_II"/>
    <property type="match status" value="1"/>
</dbReference>
<dbReference type="InterPro" id="IPR004500">
    <property type="entry name" value="Pro-tRNA-synth_IIa_bac-type"/>
</dbReference>
<dbReference type="InterPro" id="IPR007214">
    <property type="entry name" value="YbaK/aa-tRNA-synth-assoc-dom"/>
</dbReference>
<evidence type="ECO:0000256" key="6">
    <source>
        <dbReference type="ARBA" id="ARBA00022598"/>
    </source>
</evidence>
<dbReference type="InterPro" id="IPR006195">
    <property type="entry name" value="aa-tRNA-synth_II"/>
</dbReference>
<name>A0A1F4Q101_UNCSA</name>
<keyword evidence="9" id="KW-0648">Protein biosynthesis</keyword>
<proteinExistence type="predicted"/>
<dbReference type="InterPro" id="IPR002314">
    <property type="entry name" value="aa-tRNA-synt_IIb"/>
</dbReference>
<keyword evidence="5" id="KW-0963">Cytoplasm</keyword>
<evidence type="ECO:0000256" key="3">
    <source>
        <dbReference type="ARBA" id="ARBA00012831"/>
    </source>
</evidence>
<dbReference type="NCBIfam" id="TIGR00409">
    <property type="entry name" value="proS_fam_II"/>
    <property type="match status" value="1"/>
</dbReference>
<dbReference type="PANTHER" id="PTHR42753">
    <property type="entry name" value="MITOCHONDRIAL RIBOSOME PROTEIN L39/PROLYL-TRNA LIGASE FAMILY MEMBER"/>
    <property type="match status" value="1"/>
</dbReference>
<dbReference type="PANTHER" id="PTHR42753:SF2">
    <property type="entry name" value="PROLINE--TRNA LIGASE"/>
    <property type="match status" value="1"/>
</dbReference>
<dbReference type="CDD" id="cd00779">
    <property type="entry name" value="ProRS_core_prok"/>
    <property type="match status" value="1"/>
</dbReference>
<dbReference type="InterPro" id="IPR050062">
    <property type="entry name" value="Pro-tRNA_synthetase"/>
</dbReference>
<dbReference type="GO" id="GO:0005524">
    <property type="term" value="F:ATP binding"/>
    <property type="evidence" value="ECO:0007669"/>
    <property type="project" value="UniProtKB-KW"/>
</dbReference>
<dbReference type="Gene3D" id="3.90.960.10">
    <property type="entry name" value="YbaK/aminoacyl-tRNA synthetase-associated domain"/>
    <property type="match status" value="1"/>
</dbReference>
<dbReference type="GO" id="GO:0002161">
    <property type="term" value="F:aminoacyl-tRNA deacylase activity"/>
    <property type="evidence" value="ECO:0007669"/>
    <property type="project" value="InterPro"/>
</dbReference>
<evidence type="ECO:0000259" key="13">
    <source>
        <dbReference type="PROSITE" id="PS50862"/>
    </source>
</evidence>
<dbReference type="PRINTS" id="PR01046">
    <property type="entry name" value="TRNASYNTHPRO"/>
</dbReference>
<sequence>IREEMNRSGAQEVLMPALLPSELWQETGRWDIYGKELFRVKDRHDREFCLGPTHEEIITDLARNAIRSYKQLPVNLYQIQTKFRDEIRPRFGLMRGREFMMKDAYSFHTSEESLDKEYRNMYETYCRIFDRLGLKYRVVEADSGLIGGGYSQEFMVLAETGEEEIFHCSSCAYSASRESAGVGKFKVGGTPNSELRTQEVHTPNVRTVEEVSAFLKIKPSQLIKTVIYETERGAVAALVRGDHAVNEVKLKNVLGVEDLRLAGEAVIKKVTGAPVGFAGPVGLKGVKIVADNAVELIESGAAGANKADYHIINIAYGRDYKADLTGDIRFAAHEDKCPRCEKGKFEVSRGIEVGHIFKLGTKYSSKMNCVCLDESNQEKTMIMGCYGIGVGRTAAAAIEQNHDKDGIIWPLPLAPFQVAIVPANMQEKEQAEAAERIYGECVKAGIDALLDDREDRMGVKLKDIDLIGIPYKLIIGKALKDGKVELKNRKNGQMELIDLDKVSEKLRTLSLWERGAGSAPAGEGRGVSR</sequence>
<evidence type="ECO:0000256" key="7">
    <source>
        <dbReference type="ARBA" id="ARBA00022741"/>
    </source>
</evidence>
<dbReference type="CDD" id="cd04334">
    <property type="entry name" value="ProRS-INS"/>
    <property type="match status" value="1"/>
</dbReference>
<keyword evidence="7" id="KW-0547">Nucleotide-binding</keyword>
<dbReference type="SUPFAM" id="SSF52954">
    <property type="entry name" value="Class II aaRS ABD-related"/>
    <property type="match status" value="1"/>
</dbReference>
<accession>A0A1F4Q101</accession>
<keyword evidence="8" id="KW-0067">ATP-binding</keyword>
<dbReference type="InterPro" id="IPR045864">
    <property type="entry name" value="aa-tRNA-synth_II/BPL/LPL"/>
</dbReference>
<evidence type="ECO:0000313" key="14">
    <source>
        <dbReference type="EMBL" id="OGB89526.1"/>
    </source>
</evidence>